<protein>
    <submittedName>
        <fullName evidence="2">Uncharacterized protein</fullName>
    </submittedName>
</protein>
<dbReference type="STRING" id="1314674.A0A0D7AZ14"/>
<dbReference type="OrthoDB" id="3257007at2759"/>
<proteinExistence type="predicted"/>
<evidence type="ECO:0000313" key="2">
    <source>
        <dbReference type="EMBL" id="KIY62521.1"/>
    </source>
</evidence>
<dbReference type="EMBL" id="KN880775">
    <property type="protein sequence ID" value="KIY62521.1"/>
    <property type="molecule type" value="Genomic_DNA"/>
</dbReference>
<name>A0A0D7AZ14_9AGAR</name>
<dbReference type="AlphaFoldDB" id="A0A0D7AZ14"/>
<organism evidence="2 3">
    <name type="scientific">Cylindrobasidium torrendii FP15055 ss-10</name>
    <dbReference type="NCBI Taxonomy" id="1314674"/>
    <lineage>
        <taxon>Eukaryota</taxon>
        <taxon>Fungi</taxon>
        <taxon>Dikarya</taxon>
        <taxon>Basidiomycota</taxon>
        <taxon>Agaricomycotina</taxon>
        <taxon>Agaricomycetes</taxon>
        <taxon>Agaricomycetidae</taxon>
        <taxon>Agaricales</taxon>
        <taxon>Marasmiineae</taxon>
        <taxon>Physalacriaceae</taxon>
        <taxon>Cylindrobasidium</taxon>
    </lineage>
</organism>
<keyword evidence="3" id="KW-1185">Reference proteome</keyword>
<sequence length="664" mass="74296">MFDEEHVQEDRTNLEARRMFTQRPNLRLLAEDPDPEWPIWRGAKRIFGFVSSAAGRSATFRFFRDGGIGADRMNPHDANAIHIRKLQDDVNALRQESWWQFAELSNRLTDLLKLSTASARQAPSGTGRQPAGPLQQEAAVPLRYGSHLKGLRQHPSIPPSAAQATANDISVAMGLPSPTPRNSRETARRRSSASASASARSPQPIRRRYTRSPPAPMPPLFGSDGISPTRSPVGSPLPTILSIESRAPSVKSRAPSVESFAPSLKDSPAEPEPPSPQFQASPAPHRSPTPAIPQETEPLPTHQNPTSAQPQRASASGPAIPKNAKAGKQPRSPVVNIKNHLIRRVVDEKWVVNRDAVTRSLRTPSQVDVQAYMASWQNIPRQVLNTVLPPIPDHLKPDDIRFNRARHREEGKTDPCAIWDLAMTTKLVDVYLLPRLHDSIVEVEDWTSKEKQSQERDNLIKSLLRRVYSLHETCDKGEDDIQARNKAQRVVSGRDRLYNKRSDIAEADPKFKHMLAMLRHIGQEGMSSDEEDSNHEGSNRRIVHEHPWRHPNVTLALRALDNRNEALGGRLVKKSNRGNKPFIRIVPPPGKGRPSNRIKDDLIAFAAAVPRRLPGNFYNLRRLRIWIDSFSDEDKEMMTSLTDFLDAQKDNVACLAVPSLVNPE</sequence>
<gene>
    <name evidence="2" type="ORF">CYLTODRAFT_458913</name>
</gene>
<feature type="compositionally biased region" description="Polar residues" evidence="1">
    <location>
        <begin position="301"/>
        <end position="314"/>
    </location>
</feature>
<dbReference type="Proteomes" id="UP000054007">
    <property type="component" value="Unassembled WGS sequence"/>
</dbReference>
<evidence type="ECO:0000256" key="1">
    <source>
        <dbReference type="SAM" id="MobiDB-lite"/>
    </source>
</evidence>
<feature type="compositionally biased region" description="Low complexity" evidence="1">
    <location>
        <begin position="192"/>
        <end position="204"/>
    </location>
</feature>
<reference evidence="2 3" key="1">
    <citation type="journal article" date="2015" name="Fungal Genet. Biol.">
        <title>Evolution of novel wood decay mechanisms in Agaricales revealed by the genome sequences of Fistulina hepatica and Cylindrobasidium torrendii.</title>
        <authorList>
            <person name="Floudas D."/>
            <person name="Held B.W."/>
            <person name="Riley R."/>
            <person name="Nagy L.G."/>
            <person name="Koehler G."/>
            <person name="Ransdell A.S."/>
            <person name="Younus H."/>
            <person name="Chow J."/>
            <person name="Chiniquy J."/>
            <person name="Lipzen A."/>
            <person name="Tritt A."/>
            <person name="Sun H."/>
            <person name="Haridas S."/>
            <person name="LaButti K."/>
            <person name="Ohm R.A."/>
            <person name="Kues U."/>
            <person name="Blanchette R.A."/>
            <person name="Grigoriev I.V."/>
            <person name="Minto R.E."/>
            <person name="Hibbett D.S."/>
        </authorList>
    </citation>
    <scope>NUCLEOTIDE SEQUENCE [LARGE SCALE GENOMIC DNA]</scope>
    <source>
        <strain evidence="2 3">FP15055 ss-10</strain>
    </source>
</reference>
<evidence type="ECO:0000313" key="3">
    <source>
        <dbReference type="Proteomes" id="UP000054007"/>
    </source>
</evidence>
<accession>A0A0D7AZ14</accession>
<feature type="region of interest" description="Disordered" evidence="1">
    <location>
        <begin position="171"/>
        <end position="333"/>
    </location>
</feature>